<dbReference type="PANTHER" id="PTHR11709">
    <property type="entry name" value="MULTI-COPPER OXIDASE"/>
    <property type="match status" value="1"/>
</dbReference>
<dbReference type="Proteomes" id="UP000655225">
    <property type="component" value="Unassembled WGS sequence"/>
</dbReference>
<comment type="caution">
    <text evidence="5">The sequence shown here is derived from an EMBL/GenBank/DDBJ whole genome shotgun (WGS) entry which is preliminary data.</text>
</comment>
<proteinExistence type="inferred from homology"/>
<dbReference type="CDD" id="cd13846">
    <property type="entry name" value="CuRO_1_AAO_like_1"/>
    <property type="match status" value="1"/>
</dbReference>
<dbReference type="InterPro" id="IPR011707">
    <property type="entry name" value="Cu-oxidase-like_N"/>
</dbReference>
<organism evidence="5 6">
    <name type="scientific">Tetracentron sinense</name>
    <name type="common">Spur-leaf</name>
    <dbReference type="NCBI Taxonomy" id="13715"/>
    <lineage>
        <taxon>Eukaryota</taxon>
        <taxon>Viridiplantae</taxon>
        <taxon>Streptophyta</taxon>
        <taxon>Embryophyta</taxon>
        <taxon>Tracheophyta</taxon>
        <taxon>Spermatophyta</taxon>
        <taxon>Magnoliopsida</taxon>
        <taxon>Trochodendrales</taxon>
        <taxon>Trochodendraceae</taxon>
        <taxon>Tetracentron</taxon>
    </lineage>
</organism>
<keyword evidence="6" id="KW-1185">Reference proteome</keyword>
<comment type="similarity">
    <text evidence="1">Belongs to the multicopper oxidase family.</text>
</comment>
<dbReference type="InterPro" id="IPR001117">
    <property type="entry name" value="Cu-oxidase_2nd"/>
</dbReference>
<dbReference type="GO" id="GO:0005507">
    <property type="term" value="F:copper ion binding"/>
    <property type="evidence" value="ECO:0007669"/>
    <property type="project" value="InterPro"/>
</dbReference>
<dbReference type="InterPro" id="IPR008972">
    <property type="entry name" value="Cupredoxin"/>
</dbReference>
<sequence length="607" mass="68941">MLHLSSSSFDRPLDISHAAFSFVFFNFLRRILLGSSKKCSSRLHIRQVLFSESVFLVFFNLMESNRLLKFVAVTFLLHTFLLREFVEADSPHLFFDWTVSYSQLAPLGVIMINDQFPGPMLNTTTNDVINVNIHNNLTEPFLITWNGVQQRRDSWQDGVQGTNCPIPPGQNWTYRFQMKDQIGSFHYFPSLLFQKAAGGYGAIRVNNREVIPVPFPRPLEEFDILIGDWYNADYKEMRSSLDHGNPLSQPDGILINGLGPSQANFEFQPGATYRLRISNTGLKTSLNFRIQDHLMLLVETEGSYTLKQYYQSLDIHVGQSYSVLITAKQMAVNMSYYMVATSRFIVPQLAGVAIVRYNGSHGDPIGPPSPGPYPFDYRYSIEQARSIRWDLGVGAARPNPQGSFHYGLINVSRTIILQNGIAIINKHQRYTVNDISFVHRDTPLKLADYFQLGDVFMPDTIPDTPDGRFPALGTSVIDARYHDFIHVVFQNPQPALQTWHIDGYNFFVVGMGVGNWDESKQLTYNMLDAISRSTIQVYPKSWTAIMLELDNQGMWNVRSQDAERWYLGQELYMRVKSIGQDNPSAVPSRDEVPPPANVIKCGRAGSL</sequence>
<protein>
    <submittedName>
        <fullName evidence="5">Uncharacterized protein</fullName>
    </submittedName>
</protein>
<dbReference type="InterPro" id="IPR011706">
    <property type="entry name" value="Cu-oxidase_C"/>
</dbReference>
<dbReference type="Pfam" id="PF07732">
    <property type="entry name" value="Cu-oxidase_3"/>
    <property type="match status" value="1"/>
</dbReference>
<accession>A0A835DIB4</accession>
<dbReference type="AlphaFoldDB" id="A0A835DIB4"/>
<evidence type="ECO:0000259" key="4">
    <source>
        <dbReference type="Pfam" id="PF07732"/>
    </source>
</evidence>
<evidence type="ECO:0000313" key="5">
    <source>
        <dbReference type="EMBL" id="KAF8405378.1"/>
    </source>
</evidence>
<gene>
    <name evidence="5" type="ORF">HHK36_010282</name>
</gene>
<dbReference type="Pfam" id="PF07731">
    <property type="entry name" value="Cu-oxidase_2"/>
    <property type="match status" value="1"/>
</dbReference>
<dbReference type="OrthoDB" id="2121828at2759"/>
<dbReference type="InterPro" id="IPR034273">
    <property type="entry name" value="CuRO_1_AAO-like"/>
</dbReference>
<dbReference type="Gene3D" id="2.60.40.420">
    <property type="entry name" value="Cupredoxins - blue copper proteins"/>
    <property type="match status" value="3"/>
</dbReference>
<dbReference type="PANTHER" id="PTHR11709:SF296">
    <property type="entry name" value="MULTI-COPPER OXIDASE TYPE I FAMILY PROTEIN"/>
    <property type="match status" value="1"/>
</dbReference>
<feature type="domain" description="Plastocyanin-like" evidence="4">
    <location>
        <begin position="108"/>
        <end position="209"/>
    </location>
</feature>
<dbReference type="InterPro" id="IPR045087">
    <property type="entry name" value="Cu-oxidase_fam"/>
</dbReference>
<dbReference type="SUPFAM" id="SSF49503">
    <property type="entry name" value="Cupredoxins"/>
    <property type="match status" value="3"/>
</dbReference>
<dbReference type="GO" id="GO:0016491">
    <property type="term" value="F:oxidoreductase activity"/>
    <property type="evidence" value="ECO:0007669"/>
    <property type="project" value="InterPro"/>
</dbReference>
<evidence type="ECO:0000313" key="6">
    <source>
        <dbReference type="Proteomes" id="UP000655225"/>
    </source>
</evidence>
<dbReference type="EMBL" id="JABCRI010000006">
    <property type="protein sequence ID" value="KAF8405378.1"/>
    <property type="molecule type" value="Genomic_DNA"/>
</dbReference>
<dbReference type="OMA" id="VINDMFP"/>
<feature type="domain" description="Plastocyanin-like" evidence="2">
    <location>
        <begin position="223"/>
        <end position="360"/>
    </location>
</feature>
<feature type="domain" description="Plastocyanin-like" evidence="3">
    <location>
        <begin position="441"/>
        <end position="576"/>
    </location>
</feature>
<evidence type="ECO:0000259" key="3">
    <source>
        <dbReference type="Pfam" id="PF07731"/>
    </source>
</evidence>
<name>A0A835DIB4_TETSI</name>
<evidence type="ECO:0000256" key="1">
    <source>
        <dbReference type="ARBA" id="ARBA00010609"/>
    </source>
</evidence>
<reference evidence="5 6" key="1">
    <citation type="submission" date="2020-04" db="EMBL/GenBank/DDBJ databases">
        <title>Plant Genome Project.</title>
        <authorList>
            <person name="Zhang R.-G."/>
        </authorList>
    </citation>
    <scope>NUCLEOTIDE SEQUENCE [LARGE SCALE GENOMIC DNA]</scope>
    <source>
        <strain evidence="5">YNK0</strain>
        <tissue evidence="5">Leaf</tissue>
    </source>
</reference>
<dbReference type="Pfam" id="PF00394">
    <property type="entry name" value="Cu-oxidase"/>
    <property type="match status" value="1"/>
</dbReference>
<evidence type="ECO:0000259" key="2">
    <source>
        <dbReference type="Pfam" id="PF00394"/>
    </source>
</evidence>